<dbReference type="SUPFAM" id="SSF50965">
    <property type="entry name" value="Galactose oxidase, central domain"/>
    <property type="match status" value="1"/>
</dbReference>
<comment type="caution">
    <text evidence="1">The sequence shown here is derived from an EMBL/GenBank/DDBJ whole genome shotgun (WGS) entry which is preliminary data.</text>
</comment>
<dbReference type="InterPro" id="IPR011043">
    <property type="entry name" value="Gal_Oxase/kelch_b-propeller"/>
</dbReference>
<organism evidence="1">
    <name type="scientific">bioreactor metagenome</name>
    <dbReference type="NCBI Taxonomy" id="1076179"/>
    <lineage>
        <taxon>unclassified sequences</taxon>
        <taxon>metagenomes</taxon>
        <taxon>ecological metagenomes</taxon>
    </lineage>
</organism>
<sequence length="133" mass="14685">MRNDTPIAGVKAYYDFHVLSDGRIIGWADGSIFFVYDPAQHRMLKQTASEELHAPSAQGPRLFAESNGRVYGILTDGIAVYDPEAMVMKRIAASPVPVGGGSAVVDGRYYFFSRGRIYSYALNRPIPPVMPDR</sequence>
<dbReference type="AlphaFoldDB" id="A0A645AD99"/>
<protein>
    <submittedName>
        <fullName evidence="1">Uncharacterized protein</fullName>
    </submittedName>
</protein>
<evidence type="ECO:0000313" key="1">
    <source>
        <dbReference type="EMBL" id="MPM51140.1"/>
    </source>
</evidence>
<dbReference type="EMBL" id="VSSQ01013281">
    <property type="protein sequence ID" value="MPM51140.1"/>
    <property type="molecule type" value="Genomic_DNA"/>
</dbReference>
<accession>A0A645AD99</accession>
<name>A0A645AD99_9ZZZZ</name>
<gene>
    <name evidence="1" type="ORF">SDC9_97887</name>
</gene>
<reference evidence="1" key="1">
    <citation type="submission" date="2019-08" db="EMBL/GenBank/DDBJ databases">
        <authorList>
            <person name="Kucharzyk K."/>
            <person name="Murdoch R.W."/>
            <person name="Higgins S."/>
            <person name="Loffler F."/>
        </authorList>
    </citation>
    <scope>NUCLEOTIDE SEQUENCE</scope>
</reference>
<proteinExistence type="predicted"/>